<feature type="transmembrane region" description="Helical" evidence="7">
    <location>
        <begin position="201"/>
        <end position="221"/>
    </location>
</feature>
<dbReference type="PANTHER" id="PTHR30465">
    <property type="entry name" value="INNER MEMBRANE ABC TRANSPORTER"/>
    <property type="match status" value="1"/>
</dbReference>
<dbReference type="GO" id="GO:0005886">
    <property type="term" value="C:plasma membrane"/>
    <property type="evidence" value="ECO:0007669"/>
    <property type="project" value="UniProtKB-SubCell"/>
</dbReference>
<name>A0A061STF5_9RHOB</name>
<dbReference type="PROSITE" id="PS50928">
    <property type="entry name" value="ABC_TM1"/>
    <property type="match status" value="1"/>
</dbReference>
<dbReference type="Pfam" id="PF00528">
    <property type="entry name" value="BPD_transp_1"/>
    <property type="match status" value="1"/>
</dbReference>
<keyword evidence="2 7" id="KW-0813">Transport</keyword>
<proteinExistence type="inferred from homology"/>
<comment type="caution">
    <text evidence="8">The sequence shown here is derived from an EMBL/GenBank/DDBJ whole genome shotgun (WGS) entry which is preliminary data.</text>
</comment>
<dbReference type="InterPro" id="IPR035906">
    <property type="entry name" value="MetI-like_sf"/>
</dbReference>
<evidence type="ECO:0000256" key="3">
    <source>
        <dbReference type="ARBA" id="ARBA00022475"/>
    </source>
</evidence>
<keyword evidence="6 7" id="KW-0472">Membrane</keyword>
<evidence type="ECO:0000313" key="9">
    <source>
        <dbReference type="Proteomes" id="UP000027337"/>
    </source>
</evidence>
<organism evidence="8 9">
    <name type="scientific">Sulfitobacter mediterraneus</name>
    <dbReference type="NCBI Taxonomy" id="83219"/>
    <lineage>
        <taxon>Bacteria</taxon>
        <taxon>Pseudomonadati</taxon>
        <taxon>Pseudomonadota</taxon>
        <taxon>Alphaproteobacteria</taxon>
        <taxon>Rhodobacterales</taxon>
        <taxon>Roseobacteraceae</taxon>
        <taxon>Sulfitobacter</taxon>
    </lineage>
</organism>
<evidence type="ECO:0000256" key="7">
    <source>
        <dbReference type="RuleBase" id="RU363032"/>
    </source>
</evidence>
<dbReference type="Proteomes" id="UP000027337">
    <property type="component" value="Unassembled WGS sequence"/>
</dbReference>
<dbReference type="GO" id="GO:0055085">
    <property type="term" value="P:transmembrane transport"/>
    <property type="evidence" value="ECO:0007669"/>
    <property type="project" value="InterPro"/>
</dbReference>
<dbReference type="EMBL" id="JEMU01000003">
    <property type="protein sequence ID" value="KAJ04157.1"/>
    <property type="molecule type" value="Genomic_DNA"/>
</dbReference>
<accession>A0A061STF5</accession>
<dbReference type="PANTHER" id="PTHR30465:SF43">
    <property type="entry name" value="OLIGOPEPTIDE ABC TRANSPORTER, PERMEASE PROTEIN"/>
    <property type="match status" value="1"/>
</dbReference>
<feature type="transmembrane region" description="Helical" evidence="7">
    <location>
        <begin position="305"/>
        <end position="331"/>
    </location>
</feature>
<comment type="subcellular location">
    <subcellularLocation>
        <location evidence="1 7">Cell membrane</location>
        <topology evidence="1 7">Multi-pass membrane protein</topology>
    </subcellularLocation>
</comment>
<dbReference type="SUPFAM" id="SSF161098">
    <property type="entry name" value="MetI-like"/>
    <property type="match status" value="1"/>
</dbReference>
<feature type="transmembrane region" description="Helical" evidence="7">
    <location>
        <begin position="151"/>
        <end position="171"/>
    </location>
</feature>
<dbReference type="InterPro" id="IPR002229">
    <property type="entry name" value="RhesusRHD"/>
</dbReference>
<dbReference type="AlphaFoldDB" id="A0A061STF5"/>
<dbReference type="eggNOG" id="COG0601">
    <property type="taxonomic scope" value="Bacteria"/>
</dbReference>
<comment type="similarity">
    <text evidence="7">Belongs to the binding-protein-dependent transport system permease family.</text>
</comment>
<dbReference type="RefSeq" id="WP_037905839.1">
    <property type="nucleotide sequence ID" value="NZ_CP068998.1"/>
</dbReference>
<dbReference type="STRING" id="83219.PM02_04870"/>
<keyword evidence="3" id="KW-1003">Cell membrane</keyword>
<feature type="transmembrane region" description="Helical" evidence="7">
    <location>
        <begin position="263"/>
        <end position="285"/>
    </location>
</feature>
<evidence type="ECO:0000256" key="2">
    <source>
        <dbReference type="ARBA" id="ARBA00022448"/>
    </source>
</evidence>
<feature type="transmembrane region" description="Helical" evidence="7">
    <location>
        <begin position="111"/>
        <end position="139"/>
    </location>
</feature>
<dbReference type="InterPro" id="IPR000515">
    <property type="entry name" value="MetI-like"/>
</dbReference>
<evidence type="ECO:0000256" key="6">
    <source>
        <dbReference type="ARBA" id="ARBA00023136"/>
    </source>
</evidence>
<gene>
    <name evidence="8" type="ORF">PM02_04870</name>
</gene>
<sequence>MMFLRYAVYRFFTMLLTLWVVSILVFAIINLPPGDYLSNQIAELRATGQAEGVAKAEFLRTEYALDRPLWEQYLIWVGFSPGPNGFSGLIQGDFGWSFEFDRPVGEIVGDALWLTVLVNLAAVLFVYLIALPLGVLAAAKSETWVDYTAGFVGYLGLATPNFLLALILFYYGHKYFNLPIGGLMDPVYEGQPMSWLKVKSILLHMIVPTFVIGTSGAAAMMQRLRANMLDELSKPYVETAKAKGLAPAKLLAKYPLRMAFNPFVADIGNLLPAMVSGSVLVSVVLGLQTIGPYLLAALKSQDQFLAAFVLMFVALLTLIGTMISDMLLVLLDPRIRYGGRGA</sequence>
<evidence type="ECO:0000256" key="5">
    <source>
        <dbReference type="ARBA" id="ARBA00022989"/>
    </source>
</evidence>
<evidence type="ECO:0000256" key="4">
    <source>
        <dbReference type="ARBA" id="ARBA00022692"/>
    </source>
</evidence>
<evidence type="ECO:0000256" key="1">
    <source>
        <dbReference type="ARBA" id="ARBA00004651"/>
    </source>
</evidence>
<keyword evidence="9" id="KW-1185">Reference proteome</keyword>
<feature type="transmembrane region" description="Helical" evidence="7">
    <location>
        <begin position="7"/>
        <end position="29"/>
    </location>
</feature>
<reference evidence="8 9" key="1">
    <citation type="journal article" date="2014" name="Genome Announc.">
        <title>Draft Genome Sequences of Two Isolates of the Roseobacter Group, Sulfitobacter sp. Strains 3SOLIMAR09 and 1FIGIMAR09, from Harbors of Mallorca Island (Mediterranean Sea).</title>
        <authorList>
            <person name="Mas-Llado M."/>
            <person name="Pina-Villalonga J.M."/>
            <person name="Brunet-Galmes I."/>
            <person name="Nogales B."/>
            <person name="Bosch R."/>
        </authorList>
    </citation>
    <scope>NUCLEOTIDE SEQUENCE [LARGE SCALE GENOMIC DNA]</scope>
    <source>
        <strain evidence="8 9">1FIGIMAR09</strain>
    </source>
</reference>
<dbReference type="PRINTS" id="PR00342">
    <property type="entry name" value="RHESUSRHD"/>
</dbReference>
<protein>
    <submittedName>
        <fullName evidence="8">ABC transporter permease</fullName>
    </submittedName>
</protein>
<dbReference type="Gene3D" id="1.10.3720.10">
    <property type="entry name" value="MetI-like"/>
    <property type="match status" value="1"/>
</dbReference>
<evidence type="ECO:0000313" key="8">
    <source>
        <dbReference type="EMBL" id="KAJ04157.1"/>
    </source>
</evidence>
<dbReference type="CDD" id="cd06261">
    <property type="entry name" value="TM_PBP2"/>
    <property type="match status" value="1"/>
</dbReference>
<dbReference type="GeneID" id="72439967"/>
<keyword evidence="5 7" id="KW-1133">Transmembrane helix</keyword>
<keyword evidence="4 7" id="KW-0812">Transmembrane</keyword>